<keyword evidence="1" id="KW-0472">Membrane</keyword>
<feature type="transmembrane region" description="Helical" evidence="1">
    <location>
        <begin position="221"/>
        <end position="244"/>
    </location>
</feature>
<protein>
    <submittedName>
        <fullName evidence="2">Uncharacterized protein</fullName>
    </submittedName>
</protein>
<dbReference type="EMBL" id="ACIL03000002">
    <property type="protein sequence ID" value="ESL04688.1"/>
    <property type="molecule type" value="Genomic_DNA"/>
</dbReference>
<feature type="transmembrane region" description="Helical" evidence="1">
    <location>
        <begin position="278"/>
        <end position="296"/>
    </location>
</feature>
<proteinExistence type="predicted"/>
<dbReference type="AlphaFoldDB" id="V2Y6Z8"/>
<dbReference type="STRING" id="592026.GCWU0000282_000075"/>
<accession>V2Y6Z8</accession>
<organism evidence="2 3">
    <name type="scientific">Catonella morbi ATCC 51271</name>
    <dbReference type="NCBI Taxonomy" id="592026"/>
    <lineage>
        <taxon>Bacteria</taxon>
        <taxon>Bacillati</taxon>
        <taxon>Bacillota</taxon>
        <taxon>Clostridia</taxon>
        <taxon>Lachnospirales</taxon>
        <taxon>Lachnospiraceae</taxon>
        <taxon>Catonella</taxon>
    </lineage>
</organism>
<name>V2Y6Z8_9FIRM</name>
<keyword evidence="1" id="KW-1133">Transmembrane helix</keyword>
<keyword evidence="1" id="KW-0812">Transmembrane</keyword>
<dbReference type="HOGENOM" id="CLU_065359_0_0_9"/>
<gene>
    <name evidence="2" type="ORF">GCWU0000282_000075</name>
</gene>
<evidence type="ECO:0000256" key="1">
    <source>
        <dbReference type="SAM" id="Phobius"/>
    </source>
</evidence>
<reference evidence="2 3" key="1">
    <citation type="submission" date="2013-06" db="EMBL/GenBank/DDBJ databases">
        <authorList>
            <person name="Weinstock G."/>
            <person name="Sodergren E."/>
            <person name="Clifton S."/>
            <person name="Fulton L."/>
            <person name="Fulton B."/>
            <person name="Courtney L."/>
            <person name="Fronick C."/>
            <person name="Harrison M."/>
            <person name="Strong C."/>
            <person name="Farmer C."/>
            <person name="Delahaunty K."/>
            <person name="Markovic C."/>
            <person name="Hall O."/>
            <person name="Minx P."/>
            <person name="Tomlinson C."/>
            <person name="Mitreva M."/>
            <person name="Nelson J."/>
            <person name="Hou S."/>
            <person name="Wollam A."/>
            <person name="Pepin K.H."/>
            <person name="Johnson M."/>
            <person name="Bhonagiri V."/>
            <person name="Nash W.E."/>
            <person name="Warren W."/>
            <person name="Chinwalla A."/>
            <person name="Mardis E.R."/>
            <person name="Wilson R.K."/>
        </authorList>
    </citation>
    <scope>NUCLEOTIDE SEQUENCE [LARGE SCALE GENOMIC DNA]</scope>
    <source>
        <strain evidence="2 3">ATCC 51271</strain>
    </source>
</reference>
<evidence type="ECO:0000313" key="2">
    <source>
        <dbReference type="EMBL" id="ESL04688.1"/>
    </source>
</evidence>
<dbReference type="eggNOG" id="ENOG5031VXQ">
    <property type="taxonomic scope" value="Bacteria"/>
</dbReference>
<evidence type="ECO:0000313" key="3">
    <source>
        <dbReference type="Proteomes" id="UP000018227"/>
    </source>
</evidence>
<keyword evidence="3" id="KW-1185">Reference proteome</keyword>
<sequence>MNKGKITELLQTKGMEYDETSGSWYGTVSGLAMRLVQSIDGKNYDIVVSVTNGSLPDKQSMNEIASGESSIARATVKQYNVSFTIKKPFTDKAFLENIEAAISALPALLKNAGWKNCCEVSGRNDNLVFCMVGGEVKLLCDEEYGKAELTIKNRSYSKSEKGENVVTGIVGALLGSFIGVIAIVLIGQLGYVSVFAGLIMGVCTVKGYAILGGKLSKKGALISVIIMFAMTYVAAILDACVYIIRQDSEAMAYLEGLIPLIAKAIFTESNSIVEFVKLLAFTLIGAIPAMVGIFRGDKLSVMAYKLKEVRQDDGYGF</sequence>
<comment type="caution">
    <text evidence="2">The sequence shown here is derived from an EMBL/GenBank/DDBJ whole genome shotgun (WGS) entry which is preliminary data.</text>
</comment>
<dbReference type="Proteomes" id="UP000018227">
    <property type="component" value="Unassembled WGS sequence"/>
</dbReference>
<feature type="transmembrane region" description="Helical" evidence="1">
    <location>
        <begin position="191"/>
        <end position="209"/>
    </location>
</feature>
<dbReference type="OrthoDB" id="1653241at2"/>
<feature type="transmembrane region" description="Helical" evidence="1">
    <location>
        <begin position="164"/>
        <end position="185"/>
    </location>
</feature>
<dbReference type="RefSeq" id="WP_023352980.1">
    <property type="nucleotide sequence ID" value="NZ_KI535366.1"/>
</dbReference>